<organism evidence="1">
    <name type="scientific">marine sediment metagenome</name>
    <dbReference type="NCBI Taxonomy" id="412755"/>
    <lineage>
        <taxon>unclassified sequences</taxon>
        <taxon>metagenomes</taxon>
        <taxon>ecological metagenomes</taxon>
    </lineage>
</organism>
<comment type="caution">
    <text evidence="1">The sequence shown here is derived from an EMBL/GenBank/DDBJ whole genome shotgun (WGS) entry which is preliminary data.</text>
</comment>
<protein>
    <submittedName>
        <fullName evidence="1">Uncharacterized protein</fullName>
    </submittedName>
</protein>
<name>A0A0F8WFU5_9ZZZZ</name>
<dbReference type="EMBL" id="LAZR01065484">
    <property type="protein sequence ID" value="KKK55453.1"/>
    <property type="molecule type" value="Genomic_DNA"/>
</dbReference>
<gene>
    <name evidence="1" type="ORF">LCGC14_3074420</name>
</gene>
<evidence type="ECO:0000313" key="1">
    <source>
        <dbReference type="EMBL" id="KKK55453.1"/>
    </source>
</evidence>
<accession>A0A0F8WFU5</accession>
<dbReference type="AlphaFoldDB" id="A0A0F8WFU5"/>
<reference evidence="1" key="1">
    <citation type="journal article" date="2015" name="Nature">
        <title>Complex archaea that bridge the gap between prokaryotes and eukaryotes.</title>
        <authorList>
            <person name="Spang A."/>
            <person name="Saw J.H."/>
            <person name="Jorgensen S.L."/>
            <person name="Zaremba-Niedzwiedzka K."/>
            <person name="Martijn J."/>
            <person name="Lind A.E."/>
            <person name="van Eijk R."/>
            <person name="Schleper C."/>
            <person name="Guy L."/>
            <person name="Ettema T.J."/>
        </authorList>
    </citation>
    <scope>NUCLEOTIDE SEQUENCE</scope>
</reference>
<proteinExistence type="predicted"/>
<sequence>MTNVGRENFYTCDACGAVMVTVDVDEGTTPMLIDCCADGCEGIAHSGWYEPKPVGAGAVEWEWYQPTKKETRGLSTETKLHCSLGGLLLRPREQSEEQWWED</sequence>